<evidence type="ECO:0000313" key="1">
    <source>
        <dbReference type="EMBL" id="VFU40524.1"/>
    </source>
</evidence>
<gene>
    <name evidence="1" type="ORF">SVIM_LOCUS232728</name>
</gene>
<reference evidence="1" key="1">
    <citation type="submission" date="2019-03" db="EMBL/GenBank/DDBJ databases">
        <authorList>
            <person name="Mank J."/>
            <person name="Almeida P."/>
        </authorList>
    </citation>
    <scope>NUCLEOTIDE SEQUENCE</scope>
    <source>
        <strain evidence="1">78183</strain>
    </source>
</reference>
<name>A0A6N2LHF0_SALVM</name>
<sequence>MHNHWLSNMDAQFLSNSPDQHKRVDHCPPSQDIPQQRLWLSNLDLLQPRHTSLQCTSTRQMAPPIFSKLKYLNPSVIGKDENGRLKSTVMGGVLFVVADTDSTTEELVNSC</sequence>
<dbReference type="EMBL" id="CAADRP010001546">
    <property type="protein sequence ID" value="VFU40524.1"/>
    <property type="molecule type" value="Genomic_DNA"/>
</dbReference>
<protein>
    <submittedName>
        <fullName evidence="1">Uncharacterized protein</fullName>
    </submittedName>
</protein>
<accession>A0A6N2LHF0</accession>
<proteinExistence type="predicted"/>
<organism evidence="1">
    <name type="scientific">Salix viminalis</name>
    <name type="common">Common osier</name>
    <name type="synonym">Basket willow</name>
    <dbReference type="NCBI Taxonomy" id="40686"/>
    <lineage>
        <taxon>Eukaryota</taxon>
        <taxon>Viridiplantae</taxon>
        <taxon>Streptophyta</taxon>
        <taxon>Embryophyta</taxon>
        <taxon>Tracheophyta</taxon>
        <taxon>Spermatophyta</taxon>
        <taxon>Magnoliopsida</taxon>
        <taxon>eudicotyledons</taxon>
        <taxon>Gunneridae</taxon>
        <taxon>Pentapetalae</taxon>
        <taxon>rosids</taxon>
        <taxon>fabids</taxon>
        <taxon>Malpighiales</taxon>
        <taxon>Salicaceae</taxon>
        <taxon>Saliceae</taxon>
        <taxon>Salix</taxon>
    </lineage>
</organism>
<dbReference type="AlphaFoldDB" id="A0A6N2LHF0"/>